<sequence length="221" mass="23719">MFAKRIVPLLALLAAPGIAPASAAADDFCRNGLFPKEPPFALARITDERAFFHDDIDGCPQAGDCRSRSYVIEDDVVLTGRTSGGFTCAFYPGANGGTAGWIETARLALIEHESNPALARWIGTWSVGDNPEVRFRVEGSVLHVAGEAFWPGHPDTTDWISIHVGEIAGAVSRNGLVGRYEDDNLCEIDFTLIGDYLVAGDNGNCGGANVSFSGVYRKQDR</sequence>
<dbReference type="EMBL" id="JACBZF010000002">
    <property type="protein sequence ID" value="NYH94777.1"/>
    <property type="molecule type" value="Genomic_DNA"/>
</dbReference>
<keyword evidence="3" id="KW-1185">Reference proteome</keyword>
<protein>
    <submittedName>
        <fullName evidence="2">Uncharacterized protein</fullName>
    </submittedName>
</protein>
<feature type="signal peptide" evidence="1">
    <location>
        <begin position="1"/>
        <end position="23"/>
    </location>
</feature>
<dbReference type="Proteomes" id="UP000522081">
    <property type="component" value="Unassembled WGS sequence"/>
</dbReference>
<organism evidence="2 3">
    <name type="scientific">Novosphingobium marinum</name>
    <dbReference type="NCBI Taxonomy" id="1514948"/>
    <lineage>
        <taxon>Bacteria</taxon>
        <taxon>Pseudomonadati</taxon>
        <taxon>Pseudomonadota</taxon>
        <taxon>Alphaproteobacteria</taxon>
        <taxon>Sphingomonadales</taxon>
        <taxon>Sphingomonadaceae</taxon>
        <taxon>Novosphingobium</taxon>
    </lineage>
</organism>
<dbReference type="AlphaFoldDB" id="A0A7Z0BV15"/>
<dbReference type="RefSeq" id="WP_179406729.1">
    <property type="nucleotide sequence ID" value="NZ_BMGF01000006.1"/>
</dbReference>
<keyword evidence="1" id="KW-0732">Signal</keyword>
<evidence type="ECO:0000313" key="2">
    <source>
        <dbReference type="EMBL" id="NYH94777.1"/>
    </source>
</evidence>
<accession>A0A7Z0BV15</accession>
<name>A0A7Z0BV15_9SPHN</name>
<evidence type="ECO:0000256" key="1">
    <source>
        <dbReference type="SAM" id="SignalP"/>
    </source>
</evidence>
<gene>
    <name evidence="2" type="ORF">FHS75_001096</name>
</gene>
<evidence type="ECO:0000313" key="3">
    <source>
        <dbReference type="Proteomes" id="UP000522081"/>
    </source>
</evidence>
<proteinExistence type="predicted"/>
<comment type="caution">
    <text evidence="2">The sequence shown here is derived from an EMBL/GenBank/DDBJ whole genome shotgun (WGS) entry which is preliminary data.</text>
</comment>
<feature type="chain" id="PRO_5031242201" evidence="1">
    <location>
        <begin position="24"/>
        <end position="221"/>
    </location>
</feature>
<reference evidence="2 3" key="1">
    <citation type="submission" date="2020-07" db="EMBL/GenBank/DDBJ databases">
        <title>Genomic Encyclopedia of Type Strains, Phase IV (KMG-IV): sequencing the most valuable type-strain genomes for metagenomic binning, comparative biology and taxonomic classification.</title>
        <authorList>
            <person name="Goeker M."/>
        </authorList>
    </citation>
    <scope>NUCLEOTIDE SEQUENCE [LARGE SCALE GENOMIC DNA]</scope>
    <source>
        <strain evidence="2 3">DSM 29043</strain>
    </source>
</reference>